<keyword evidence="1" id="KW-0244">Early protein</keyword>
<comment type="function">
    <text evidence="4">Involved in postreplicative transcription elongation on intermediate and late genes.</text>
</comment>
<protein>
    <recommendedName>
        <fullName evidence="6">Late transcription elongation factor OPG087</fullName>
    </recommendedName>
</protein>
<name>A0A2C9DSL3_9POXV</name>
<evidence type="ECO:0000256" key="3">
    <source>
        <dbReference type="ARBA" id="ARBA00022917"/>
    </source>
</evidence>
<reference evidence="7" key="1">
    <citation type="journal article" date="2017" name="Virus Res.">
        <title>Complete genomic characterisation of two novel poxviruses (WKPV and EKPV) from western and eastern grey kangaroos.</title>
        <authorList>
            <person name="Bennett M."/>
            <person name="Tu S.L."/>
            <person name="Upton C."/>
            <person name="McArtor C."/>
            <person name="Gillett A."/>
            <person name="Laird T."/>
            <person name="O'Dea M."/>
        </authorList>
    </citation>
    <scope>NUCLEOTIDE SEQUENCE [LARGE SCALE GENOMIC DNA]</scope>
    <source>
        <strain evidence="7">Western Australia</strain>
    </source>
</reference>
<comment type="similarity">
    <text evidence="5">Belongs to the orthopoxvirus OPG087 family.</text>
</comment>
<evidence type="ECO:0000313" key="7">
    <source>
        <dbReference type="EMBL" id="ATI20996.1"/>
    </source>
</evidence>
<keyword evidence="3" id="KW-0648">Protein biosynthesis</keyword>
<evidence type="ECO:0000256" key="6">
    <source>
        <dbReference type="ARBA" id="ARBA00034831"/>
    </source>
</evidence>
<dbReference type="InterPro" id="IPR008446">
    <property type="entry name" value="Chordopox_G2"/>
</dbReference>
<dbReference type="Proteomes" id="UP000318778">
    <property type="component" value="Segment"/>
</dbReference>
<dbReference type="EMBL" id="MF467280">
    <property type="protein sequence ID" value="ATI20996.1"/>
    <property type="molecule type" value="Genomic_DNA"/>
</dbReference>
<sequence>MEFVLYNLVGFLITGEEPFLVRFSSLCRSFNVDVPKVLARFSTARNARLITRALNCKAYTRELELSFTEESVSELLRLRLRLQNRTRIVRRNLRADAACCGRAELTGGRVLYDCNEAMLCLLRSRYDPRIYAYERVPGVVTEAGIGTAGAPSRTVFLCGESSVPFHVYAISRIRTGSELRVKVTEDCVPELLRAENRRALDALFTRRPGNGVLANTLCDLYRSARTALYGADAISRASCS</sequence>
<accession>A0A2C9DSL3</accession>
<evidence type="ECO:0000256" key="1">
    <source>
        <dbReference type="ARBA" id="ARBA00022518"/>
    </source>
</evidence>
<keyword evidence="2" id="KW-0251">Elongation factor</keyword>
<evidence type="ECO:0000256" key="2">
    <source>
        <dbReference type="ARBA" id="ARBA00022768"/>
    </source>
</evidence>
<evidence type="ECO:0000256" key="4">
    <source>
        <dbReference type="ARBA" id="ARBA00034664"/>
    </source>
</evidence>
<evidence type="ECO:0000256" key="5">
    <source>
        <dbReference type="ARBA" id="ARBA00034755"/>
    </source>
</evidence>
<dbReference type="Pfam" id="PF05796">
    <property type="entry name" value="Chordopox_G2"/>
    <property type="match status" value="1"/>
</dbReference>
<keyword evidence="8" id="KW-1185">Reference proteome</keyword>
<organism evidence="7">
    <name type="scientific">Western grey kangaroopox virus</name>
    <dbReference type="NCBI Taxonomy" id="1566307"/>
    <lineage>
        <taxon>Viruses</taxon>
        <taxon>Varidnaviria</taxon>
        <taxon>Bamfordvirae</taxon>
        <taxon>Nucleocytoviricota</taxon>
        <taxon>Pokkesviricetes</taxon>
        <taxon>Chitovirales</taxon>
        <taxon>Poxviridae</taxon>
        <taxon>Chordopoxvirinae</taxon>
        <taxon>Macropopoxvirus</taxon>
        <taxon>Macropopoxvirus mfuliginosuspox</taxon>
        <taxon>Western kangaroopox virus</taxon>
    </lineage>
</organism>
<evidence type="ECO:0000313" key="8">
    <source>
        <dbReference type="Proteomes" id="UP000318778"/>
    </source>
</evidence>
<proteinExistence type="inferred from homology"/>